<keyword evidence="12" id="KW-1185">Reference proteome</keyword>
<dbReference type="PANTHER" id="PTHR42718:SF47">
    <property type="entry name" value="METHYL VIOLOGEN RESISTANCE PROTEIN SMVA"/>
    <property type="match status" value="1"/>
</dbReference>
<feature type="transmembrane region" description="Helical" evidence="9">
    <location>
        <begin position="478"/>
        <end position="498"/>
    </location>
</feature>
<dbReference type="CDD" id="cd17321">
    <property type="entry name" value="MFS_MMR_MDR_like"/>
    <property type="match status" value="1"/>
</dbReference>
<evidence type="ECO:0000256" key="7">
    <source>
        <dbReference type="ARBA" id="ARBA00023251"/>
    </source>
</evidence>
<dbReference type="RefSeq" id="WP_078976050.1">
    <property type="nucleotide sequence ID" value="NZ_MWQN01000001.1"/>
</dbReference>
<feature type="transmembrane region" description="Helical" evidence="9">
    <location>
        <begin position="232"/>
        <end position="247"/>
    </location>
</feature>
<dbReference type="AlphaFoldDB" id="A0A1T3NY53"/>
<evidence type="ECO:0000256" key="2">
    <source>
        <dbReference type="ARBA" id="ARBA00022448"/>
    </source>
</evidence>
<proteinExistence type="predicted"/>
<feature type="transmembrane region" description="Helical" evidence="9">
    <location>
        <begin position="333"/>
        <end position="352"/>
    </location>
</feature>
<feature type="transmembrane region" description="Helical" evidence="9">
    <location>
        <begin position="201"/>
        <end position="220"/>
    </location>
</feature>
<feature type="transmembrane region" description="Helical" evidence="9">
    <location>
        <begin position="268"/>
        <end position="292"/>
    </location>
</feature>
<feature type="region of interest" description="Disordered" evidence="8">
    <location>
        <begin position="505"/>
        <end position="528"/>
    </location>
</feature>
<dbReference type="GO" id="GO:0005886">
    <property type="term" value="C:plasma membrane"/>
    <property type="evidence" value="ECO:0007669"/>
    <property type="project" value="UniProtKB-SubCell"/>
</dbReference>
<dbReference type="GO" id="GO:0022857">
    <property type="term" value="F:transmembrane transporter activity"/>
    <property type="evidence" value="ECO:0007669"/>
    <property type="project" value="InterPro"/>
</dbReference>
<evidence type="ECO:0000256" key="4">
    <source>
        <dbReference type="ARBA" id="ARBA00022692"/>
    </source>
</evidence>
<dbReference type="Pfam" id="PF07690">
    <property type="entry name" value="MFS_1"/>
    <property type="match status" value="1"/>
</dbReference>
<evidence type="ECO:0000259" key="10">
    <source>
        <dbReference type="PROSITE" id="PS50850"/>
    </source>
</evidence>
<feature type="domain" description="Major facilitator superfamily (MFS) profile" evidence="10">
    <location>
        <begin position="15"/>
        <end position="502"/>
    </location>
</feature>
<evidence type="ECO:0000256" key="5">
    <source>
        <dbReference type="ARBA" id="ARBA00022989"/>
    </source>
</evidence>
<keyword evidence="4 9" id="KW-0812">Transmembrane</keyword>
<evidence type="ECO:0000256" key="6">
    <source>
        <dbReference type="ARBA" id="ARBA00023136"/>
    </source>
</evidence>
<dbReference type="OrthoDB" id="9781469at2"/>
<name>A0A1T3NY53_9ACTN</name>
<feature type="transmembrane region" description="Helical" evidence="9">
    <location>
        <begin position="12"/>
        <end position="37"/>
    </location>
</feature>
<dbReference type="Gene3D" id="1.20.1250.20">
    <property type="entry name" value="MFS general substrate transporter like domains"/>
    <property type="match status" value="1"/>
</dbReference>
<sequence length="545" mass="55735">MTSTAAKAGRKEWIALTVLLLPLLLVSMDMGVLYFALPFISEDLEPTAPQQLWMMDVYGFLLAGLLITMGALGDRIGRRRLLLIGAAAFGAASVAAAFANSPEMLIATRALLGVAGATLMPSTLALIRNLFHDPAQRRTAIAIWTAALTAGATLGPVAGGLLLDHFWWGSAFLLNVPAMVLLLAVGPFLLPEFKDAAAGRLDLVSAGLSLVSVLAVIYGIKETAAEGVAPQYLASIVVGTAVGYLFVRRQRTIADPLIDLALFRNRAYSASIAVNVIAAVALMGSALFNTQYMQLVLGMRPLTAALWSLTVMPGITVALTVSGILAKKVRPGFLICGGLLLSVAGFVVMSRARPGTPLVVVLVGAGLVASGVLIATTLTAEMVLTSAPPERAGAAGATSETGSELGGALGIAILGSIADAVYGRDMRDATFDGVPADAVHAANDTLAAASATAGRISGGAGEHLLDTARDAFTHGMQYATLGGAVLLTLAALGATYLLRGVPAPERAEQSDPAEQTEQGGGTTIVQATEGAAVVAANTGEAVGSR</sequence>
<comment type="subcellular location">
    <subcellularLocation>
        <location evidence="1">Cell membrane</location>
        <topology evidence="1">Multi-pass membrane protein</topology>
    </subcellularLocation>
</comment>
<dbReference type="EMBL" id="MWQN01000001">
    <property type="protein sequence ID" value="OPC81777.1"/>
    <property type="molecule type" value="Genomic_DNA"/>
</dbReference>
<keyword evidence="5 9" id="KW-1133">Transmembrane helix</keyword>
<dbReference type="GO" id="GO:0046677">
    <property type="term" value="P:response to antibiotic"/>
    <property type="evidence" value="ECO:0007669"/>
    <property type="project" value="UniProtKB-KW"/>
</dbReference>
<dbReference type="SUPFAM" id="SSF103473">
    <property type="entry name" value="MFS general substrate transporter"/>
    <property type="match status" value="1"/>
</dbReference>
<gene>
    <name evidence="11" type="ORF">B4N89_13270</name>
</gene>
<keyword evidence="6 9" id="KW-0472">Membrane</keyword>
<keyword evidence="3" id="KW-1003">Cell membrane</keyword>
<evidence type="ECO:0000256" key="9">
    <source>
        <dbReference type="SAM" id="Phobius"/>
    </source>
</evidence>
<dbReference type="InterPro" id="IPR020846">
    <property type="entry name" value="MFS_dom"/>
</dbReference>
<feature type="transmembrane region" description="Helical" evidence="9">
    <location>
        <begin position="165"/>
        <end position="189"/>
    </location>
</feature>
<evidence type="ECO:0000256" key="3">
    <source>
        <dbReference type="ARBA" id="ARBA00022475"/>
    </source>
</evidence>
<feature type="transmembrane region" description="Helical" evidence="9">
    <location>
        <begin position="358"/>
        <end position="384"/>
    </location>
</feature>
<dbReference type="InterPro" id="IPR036259">
    <property type="entry name" value="MFS_trans_sf"/>
</dbReference>
<organism evidence="11 12">
    <name type="scientific">Embleya scabrispora</name>
    <dbReference type="NCBI Taxonomy" id="159449"/>
    <lineage>
        <taxon>Bacteria</taxon>
        <taxon>Bacillati</taxon>
        <taxon>Actinomycetota</taxon>
        <taxon>Actinomycetes</taxon>
        <taxon>Kitasatosporales</taxon>
        <taxon>Streptomycetaceae</taxon>
        <taxon>Embleya</taxon>
    </lineage>
</organism>
<evidence type="ECO:0000256" key="1">
    <source>
        <dbReference type="ARBA" id="ARBA00004651"/>
    </source>
</evidence>
<feature type="transmembrane region" description="Helical" evidence="9">
    <location>
        <begin position="57"/>
        <end position="74"/>
    </location>
</feature>
<evidence type="ECO:0000256" key="8">
    <source>
        <dbReference type="SAM" id="MobiDB-lite"/>
    </source>
</evidence>
<evidence type="ECO:0000313" key="11">
    <source>
        <dbReference type="EMBL" id="OPC81777.1"/>
    </source>
</evidence>
<evidence type="ECO:0000313" key="12">
    <source>
        <dbReference type="Proteomes" id="UP000190037"/>
    </source>
</evidence>
<feature type="transmembrane region" description="Helical" evidence="9">
    <location>
        <begin position="106"/>
        <end position="127"/>
    </location>
</feature>
<feature type="transmembrane region" description="Helical" evidence="9">
    <location>
        <begin position="139"/>
        <end position="159"/>
    </location>
</feature>
<feature type="transmembrane region" description="Helical" evidence="9">
    <location>
        <begin position="405"/>
        <end position="423"/>
    </location>
</feature>
<keyword evidence="2" id="KW-0813">Transport</keyword>
<dbReference type="InterPro" id="IPR011701">
    <property type="entry name" value="MFS"/>
</dbReference>
<feature type="transmembrane region" description="Helical" evidence="9">
    <location>
        <begin position="304"/>
        <end position="326"/>
    </location>
</feature>
<accession>A0A1T3NY53</accession>
<reference evidence="11 12" key="1">
    <citation type="submission" date="2017-03" db="EMBL/GenBank/DDBJ databases">
        <title>Draft genome sequence of Streptomyces scabrisporus NF3, endophyte isolated from Amphipterygium adstringens.</title>
        <authorList>
            <person name="Vazquez M."/>
            <person name="Ceapa C.D."/>
            <person name="Rodriguez Luna D."/>
            <person name="Sanchez Esquivel S."/>
        </authorList>
    </citation>
    <scope>NUCLEOTIDE SEQUENCE [LARGE SCALE GENOMIC DNA]</scope>
    <source>
        <strain evidence="11 12">NF3</strain>
    </source>
</reference>
<keyword evidence="7" id="KW-0046">Antibiotic resistance</keyword>
<comment type="caution">
    <text evidence="11">The sequence shown here is derived from an EMBL/GenBank/DDBJ whole genome shotgun (WGS) entry which is preliminary data.</text>
</comment>
<dbReference type="PROSITE" id="PS50850">
    <property type="entry name" value="MFS"/>
    <property type="match status" value="1"/>
</dbReference>
<feature type="transmembrane region" description="Helical" evidence="9">
    <location>
        <begin position="81"/>
        <end position="100"/>
    </location>
</feature>
<dbReference type="STRING" id="159449.B4N89_13270"/>
<dbReference type="PANTHER" id="PTHR42718">
    <property type="entry name" value="MAJOR FACILITATOR SUPERFAMILY MULTIDRUG TRANSPORTER MFSC"/>
    <property type="match status" value="1"/>
</dbReference>
<protein>
    <submittedName>
        <fullName evidence="11">MFS transporter</fullName>
    </submittedName>
</protein>
<dbReference type="Proteomes" id="UP000190037">
    <property type="component" value="Unassembled WGS sequence"/>
</dbReference>